<comment type="function">
    <text evidence="5">This is 1 of the proteins that bind and probably mediate the attachment of the 5S RNA into the large ribosomal subunit, where it forms part of the central protuberance. In the 70S ribosome it contacts protein S13 of the 30S subunit (bridge B1b), connecting the 2 subunits; this bridge is implicated in subunit movement. Contacts the P site tRNA; the 5S rRNA and some of its associated proteins might help stabilize positioning of ribosome-bound tRNAs.</text>
</comment>
<evidence type="ECO:0000313" key="9">
    <source>
        <dbReference type="EMBL" id="OGX83001.1"/>
    </source>
</evidence>
<dbReference type="Pfam" id="PF00281">
    <property type="entry name" value="Ribosomal_L5"/>
    <property type="match status" value="1"/>
</dbReference>
<evidence type="ECO:0000256" key="3">
    <source>
        <dbReference type="ARBA" id="ARBA00023274"/>
    </source>
</evidence>
<dbReference type="STRING" id="1908236.BEN48_04395"/>
<dbReference type="InterPro" id="IPR031309">
    <property type="entry name" value="Ribosomal_uL5_C"/>
</dbReference>
<accession>A0A1G1SWJ4</accession>
<dbReference type="Proteomes" id="UP000177791">
    <property type="component" value="Unassembled WGS sequence"/>
</dbReference>
<feature type="domain" description="Large ribosomal subunit protein uL5 N-terminal" evidence="7">
    <location>
        <begin position="25"/>
        <end position="80"/>
    </location>
</feature>
<comment type="caution">
    <text evidence="9">The sequence shown here is derived from an EMBL/GenBank/DDBJ whole genome shotgun (WGS) entry which is preliminary data.</text>
</comment>
<dbReference type="GO" id="GO:0005840">
    <property type="term" value="C:ribosome"/>
    <property type="evidence" value="ECO:0007669"/>
    <property type="project" value="UniProtKB-KW"/>
</dbReference>
<dbReference type="InterPro" id="IPR002132">
    <property type="entry name" value="Ribosomal_uL5"/>
</dbReference>
<evidence type="ECO:0000259" key="8">
    <source>
        <dbReference type="Pfam" id="PF00673"/>
    </source>
</evidence>
<dbReference type="InterPro" id="IPR031310">
    <property type="entry name" value="Ribosomal_uL5_N"/>
</dbReference>
<comment type="similarity">
    <text evidence="1 5 6">Belongs to the universal ribosomal protein uL5 family.</text>
</comment>
<evidence type="ECO:0000256" key="6">
    <source>
        <dbReference type="RuleBase" id="RU003930"/>
    </source>
</evidence>
<dbReference type="PIRSF" id="PIRSF002161">
    <property type="entry name" value="Ribosomal_L5"/>
    <property type="match status" value="1"/>
</dbReference>
<evidence type="ECO:0000259" key="7">
    <source>
        <dbReference type="Pfam" id="PF00281"/>
    </source>
</evidence>
<evidence type="ECO:0000313" key="10">
    <source>
        <dbReference type="Proteomes" id="UP000177791"/>
    </source>
</evidence>
<dbReference type="Pfam" id="PF00673">
    <property type="entry name" value="Ribosomal_L5_C"/>
    <property type="match status" value="1"/>
</dbReference>
<keyword evidence="3 5" id="KW-0687">Ribonucleoprotein</keyword>
<organism evidence="9 10">
    <name type="scientific">Hymenobacter glacialis</name>
    <dbReference type="NCBI Taxonomy" id="1908236"/>
    <lineage>
        <taxon>Bacteria</taxon>
        <taxon>Pseudomonadati</taxon>
        <taxon>Bacteroidota</taxon>
        <taxon>Cytophagia</taxon>
        <taxon>Cytophagales</taxon>
        <taxon>Hymenobacteraceae</taxon>
        <taxon>Hymenobacter</taxon>
    </lineage>
</organism>
<keyword evidence="5" id="KW-0820">tRNA-binding</keyword>
<dbReference type="FunFam" id="3.30.1440.10:FF:000001">
    <property type="entry name" value="50S ribosomal protein L5"/>
    <property type="match status" value="1"/>
</dbReference>
<evidence type="ECO:0000256" key="4">
    <source>
        <dbReference type="ARBA" id="ARBA00035245"/>
    </source>
</evidence>
<dbReference type="EMBL" id="MDZC01000090">
    <property type="protein sequence ID" value="OGX83001.1"/>
    <property type="molecule type" value="Genomic_DNA"/>
</dbReference>
<evidence type="ECO:0000256" key="2">
    <source>
        <dbReference type="ARBA" id="ARBA00022980"/>
    </source>
</evidence>
<reference evidence="9 10" key="1">
    <citation type="submission" date="2016-08" db="EMBL/GenBank/DDBJ databases">
        <title>Hymenobacter coccineus sp. nov., Hymenobacter lapidarius sp. nov. and Hymenobacter glacialis sp. nov., isolated from Antarctic soil.</title>
        <authorList>
            <person name="Sedlacek I."/>
            <person name="Kralova S."/>
            <person name="Kyrova K."/>
            <person name="Maslanova I."/>
            <person name="Stankova E."/>
            <person name="Vrbovska V."/>
            <person name="Nemec M."/>
            <person name="Bartak M."/>
            <person name="Svec P."/>
            <person name="Busse H.-J."/>
            <person name="Pantucek R."/>
        </authorList>
    </citation>
    <scope>NUCLEOTIDE SEQUENCE [LARGE SCALE GENOMIC DNA]</scope>
    <source>
        <strain evidence="9 10">CCM 8648</strain>
    </source>
</reference>
<proteinExistence type="inferred from homology"/>
<dbReference type="AlphaFoldDB" id="A0A1G1SWJ4"/>
<dbReference type="GO" id="GO:0003735">
    <property type="term" value="F:structural constituent of ribosome"/>
    <property type="evidence" value="ECO:0007669"/>
    <property type="project" value="InterPro"/>
</dbReference>
<keyword evidence="5" id="KW-0694">RNA-binding</keyword>
<evidence type="ECO:0000256" key="1">
    <source>
        <dbReference type="ARBA" id="ARBA00008553"/>
    </source>
</evidence>
<dbReference type="PROSITE" id="PS00358">
    <property type="entry name" value="RIBOSOMAL_L5"/>
    <property type="match status" value="1"/>
</dbReference>
<dbReference type="RefSeq" id="WP_070735571.1">
    <property type="nucleotide sequence ID" value="NZ_MDZC01000090.1"/>
</dbReference>
<dbReference type="GO" id="GO:0000049">
    <property type="term" value="F:tRNA binding"/>
    <property type="evidence" value="ECO:0007669"/>
    <property type="project" value="UniProtKB-UniRule"/>
</dbReference>
<dbReference type="GO" id="GO:0019843">
    <property type="term" value="F:rRNA binding"/>
    <property type="evidence" value="ECO:0007669"/>
    <property type="project" value="UniProtKB-UniRule"/>
</dbReference>
<dbReference type="SUPFAM" id="SSF55282">
    <property type="entry name" value="RL5-like"/>
    <property type="match status" value="1"/>
</dbReference>
<protein>
    <recommendedName>
        <fullName evidence="4 5">Large ribosomal subunit protein uL5</fullName>
    </recommendedName>
</protein>
<feature type="domain" description="Large ribosomal subunit protein uL5 C-terminal" evidence="8">
    <location>
        <begin position="84"/>
        <end position="177"/>
    </location>
</feature>
<dbReference type="OrthoDB" id="9806626at2"/>
<dbReference type="Gene3D" id="3.30.1440.10">
    <property type="match status" value="1"/>
</dbReference>
<evidence type="ECO:0000256" key="5">
    <source>
        <dbReference type="HAMAP-Rule" id="MF_01333"/>
    </source>
</evidence>
<keyword evidence="5" id="KW-0699">rRNA-binding</keyword>
<dbReference type="GO" id="GO:0006412">
    <property type="term" value="P:translation"/>
    <property type="evidence" value="ECO:0007669"/>
    <property type="project" value="UniProtKB-UniRule"/>
</dbReference>
<dbReference type="HAMAP" id="MF_01333_B">
    <property type="entry name" value="Ribosomal_uL5_B"/>
    <property type="match status" value="1"/>
</dbReference>
<keyword evidence="10" id="KW-1185">Reference proteome</keyword>
<comment type="subunit">
    <text evidence="5">Part of the 50S ribosomal subunit; part of the 5S rRNA/L5/L18/L25 subcomplex. Contacts the 5S rRNA and the P site tRNA. Forms a bridge to the 30S subunit in the 70S ribosome.</text>
</comment>
<name>A0A1G1SWJ4_9BACT</name>
<gene>
    <name evidence="5" type="primary">rplE</name>
    <name evidence="9" type="ORF">BEN48_04395</name>
</gene>
<sequence length="184" mass="20470">MARLKDIYKKDIVPALQEKFQFKSIMQVPKVTKICINRGIGAAVADKKLVDNGVEELTTITGQKAIATIAKKSVSNFKLREGMPIGAKVTLRGEKMYEFMDRLLTVALPRVRDFKGINDKGFDGRGNYTLGVKEQIIFPEISIDKIKSISGMDITFVTSAENDEQSYELLKAFGMPFANAKKDA</sequence>
<dbReference type="NCBIfam" id="NF000585">
    <property type="entry name" value="PRK00010.1"/>
    <property type="match status" value="1"/>
</dbReference>
<dbReference type="InterPro" id="IPR022803">
    <property type="entry name" value="Ribosomal_uL5_dom_sf"/>
</dbReference>
<dbReference type="InterPro" id="IPR020930">
    <property type="entry name" value="Ribosomal_uL5_bac-type"/>
</dbReference>
<dbReference type="GO" id="GO:1990904">
    <property type="term" value="C:ribonucleoprotein complex"/>
    <property type="evidence" value="ECO:0007669"/>
    <property type="project" value="UniProtKB-KW"/>
</dbReference>
<dbReference type="PANTHER" id="PTHR11994">
    <property type="entry name" value="60S RIBOSOMAL PROTEIN L11-RELATED"/>
    <property type="match status" value="1"/>
</dbReference>
<dbReference type="InterPro" id="IPR020929">
    <property type="entry name" value="Ribosomal_uL5_CS"/>
</dbReference>
<keyword evidence="2 5" id="KW-0689">Ribosomal protein</keyword>